<organism evidence="1">
    <name type="scientific">Anguilla anguilla</name>
    <name type="common">European freshwater eel</name>
    <name type="synonym">Muraena anguilla</name>
    <dbReference type="NCBI Taxonomy" id="7936"/>
    <lineage>
        <taxon>Eukaryota</taxon>
        <taxon>Metazoa</taxon>
        <taxon>Chordata</taxon>
        <taxon>Craniata</taxon>
        <taxon>Vertebrata</taxon>
        <taxon>Euteleostomi</taxon>
        <taxon>Actinopterygii</taxon>
        <taxon>Neopterygii</taxon>
        <taxon>Teleostei</taxon>
        <taxon>Anguilliformes</taxon>
        <taxon>Anguillidae</taxon>
        <taxon>Anguilla</taxon>
    </lineage>
</organism>
<dbReference type="EMBL" id="GBXM01077947">
    <property type="protein sequence ID" value="JAH30630.1"/>
    <property type="molecule type" value="Transcribed_RNA"/>
</dbReference>
<evidence type="ECO:0000313" key="1">
    <source>
        <dbReference type="EMBL" id="JAH30630.1"/>
    </source>
</evidence>
<protein>
    <submittedName>
        <fullName evidence="1">Uncharacterized protein</fullName>
    </submittedName>
</protein>
<reference evidence="1" key="2">
    <citation type="journal article" date="2015" name="Fish Shellfish Immunol.">
        <title>Early steps in the European eel (Anguilla anguilla)-Vibrio vulnificus interaction in the gills: Role of the RtxA13 toxin.</title>
        <authorList>
            <person name="Callol A."/>
            <person name="Pajuelo D."/>
            <person name="Ebbesson L."/>
            <person name="Teles M."/>
            <person name="MacKenzie S."/>
            <person name="Amaro C."/>
        </authorList>
    </citation>
    <scope>NUCLEOTIDE SEQUENCE</scope>
</reference>
<accession>A0A0E9RQE2</accession>
<dbReference type="AlphaFoldDB" id="A0A0E9RQE2"/>
<sequence length="65" mass="7416">MSIKSLYVPFDQKLNHNLAAYNHALPTNWLPSRSLILLEASRCFKTSSKHFRRASSNNALLQSRA</sequence>
<reference evidence="1" key="1">
    <citation type="submission" date="2014-11" db="EMBL/GenBank/DDBJ databases">
        <authorList>
            <person name="Amaro Gonzalez C."/>
        </authorList>
    </citation>
    <scope>NUCLEOTIDE SEQUENCE</scope>
</reference>
<name>A0A0E9RQE2_ANGAN</name>
<proteinExistence type="predicted"/>